<accession>A0A821QBH5</accession>
<name>A0A821QBH5_9BILA</name>
<organism evidence="1 2">
    <name type="scientific">Rotaria socialis</name>
    <dbReference type="NCBI Taxonomy" id="392032"/>
    <lineage>
        <taxon>Eukaryota</taxon>
        <taxon>Metazoa</taxon>
        <taxon>Spiralia</taxon>
        <taxon>Gnathifera</taxon>
        <taxon>Rotifera</taxon>
        <taxon>Eurotatoria</taxon>
        <taxon>Bdelloidea</taxon>
        <taxon>Philodinida</taxon>
        <taxon>Philodinidae</taxon>
        <taxon>Rotaria</taxon>
    </lineage>
</organism>
<protein>
    <submittedName>
        <fullName evidence="1">Uncharacterized protein</fullName>
    </submittedName>
</protein>
<dbReference type="EMBL" id="CAJOBP010053028">
    <property type="protein sequence ID" value="CAF4820514.1"/>
    <property type="molecule type" value="Genomic_DNA"/>
</dbReference>
<keyword evidence="2" id="KW-1185">Reference proteome</keyword>
<gene>
    <name evidence="1" type="ORF">UJA718_LOCUS42143</name>
</gene>
<dbReference type="AlphaFoldDB" id="A0A821QBH5"/>
<dbReference type="Proteomes" id="UP000663873">
    <property type="component" value="Unassembled WGS sequence"/>
</dbReference>
<reference evidence="1" key="1">
    <citation type="submission" date="2021-02" db="EMBL/GenBank/DDBJ databases">
        <authorList>
            <person name="Nowell W R."/>
        </authorList>
    </citation>
    <scope>NUCLEOTIDE SEQUENCE</scope>
</reference>
<sequence>MTLKQLEVDQNNKIIHNHEVDQSDFDINIRNQKVETVKFFTYLGCGVSRDQRPGDEINT</sequence>
<feature type="non-terminal residue" evidence="1">
    <location>
        <position position="59"/>
    </location>
</feature>
<evidence type="ECO:0000313" key="2">
    <source>
        <dbReference type="Proteomes" id="UP000663873"/>
    </source>
</evidence>
<evidence type="ECO:0000313" key="1">
    <source>
        <dbReference type="EMBL" id="CAF4820514.1"/>
    </source>
</evidence>
<proteinExistence type="predicted"/>
<comment type="caution">
    <text evidence="1">The sequence shown here is derived from an EMBL/GenBank/DDBJ whole genome shotgun (WGS) entry which is preliminary data.</text>
</comment>